<dbReference type="GO" id="GO:0046872">
    <property type="term" value="F:metal ion binding"/>
    <property type="evidence" value="ECO:0007669"/>
    <property type="project" value="UniProtKB-KW"/>
</dbReference>
<dbReference type="CDD" id="cd04606">
    <property type="entry name" value="CBS_pair_Mg_transporter"/>
    <property type="match status" value="1"/>
</dbReference>
<keyword evidence="12" id="KW-1185">Reference proteome</keyword>
<keyword evidence="3 9" id="KW-0813">Transport</keyword>
<dbReference type="InterPro" id="IPR046342">
    <property type="entry name" value="CBS_dom_sf"/>
</dbReference>
<keyword evidence="8" id="KW-0129">CBS domain</keyword>
<evidence type="ECO:0000256" key="2">
    <source>
        <dbReference type="ARBA" id="ARBA00009749"/>
    </source>
</evidence>
<feature type="transmembrane region" description="Helical" evidence="9">
    <location>
        <begin position="305"/>
        <end position="325"/>
    </location>
</feature>
<dbReference type="SMART" id="SM00924">
    <property type="entry name" value="MgtE_N"/>
    <property type="match status" value="1"/>
</dbReference>
<dbReference type="GO" id="GO:0015095">
    <property type="term" value="F:magnesium ion transmembrane transporter activity"/>
    <property type="evidence" value="ECO:0007669"/>
    <property type="project" value="UniProtKB-UniRule"/>
</dbReference>
<dbReference type="NCBIfam" id="TIGR00400">
    <property type="entry name" value="mgtE"/>
    <property type="match status" value="1"/>
</dbReference>
<evidence type="ECO:0000256" key="1">
    <source>
        <dbReference type="ARBA" id="ARBA00004141"/>
    </source>
</evidence>
<dbReference type="PANTHER" id="PTHR43773:SF1">
    <property type="entry name" value="MAGNESIUM TRANSPORTER MGTE"/>
    <property type="match status" value="1"/>
</dbReference>
<dbReference type="Pfam" id="PF01769">
    <property type="entry name" value="MgtE"/>
    <property type="match status" value="1"/>
</dbReference>
<feature type="transmembrane region" description="Helical" evidence="9">
    <location>
        <begin position="428"/>
        <end position="451"/>
    </location>
</feature>
<dbReference type="Proteomes" id="UP000198711">
    <property type="component" value="Unassembled WGS sequence"/>
</dbReference>
<keyword evidence="5 9" id="KW-0460">Magnesium</keyword>
<dbReference type="InterPro" id="IPR036739">
    <property type="entry name" value="SLC41_membr_dom_sf"/>
</dbReference>
<dbReference type="EMBL" id="FNNO01000003">
    <property type="protein sequence ID" value="SDW49491.1"/>
    <property type="molecule type" value="Genomic_DNA"/>
</dbReference>
<dbReference type="InterPro" id="IPR038076">
    <property type="entry name" value="MgtE_N_sf"/>
</dbReference>
<keyword evidence="9" id="KW-0479">Metal-binding</keyword>
<comment type="caution">
    <text evidence="9">Lacks conserved residue(s) required for the propagation of feature annotation.</text>
</comment>
<dbReference type="PROSITE" id="PS51371">
    <property type="entry name" value="CBS"/>
    <property type="match status" value="1"/>
</dbReference>
<comment type="subunit">
    <text evidence="9">Homodimer.</text>
</comment>
<accession>A0A8X8IE33</accession>
<dbReference type="RefSeq" id="WP_092722662.1">
    <property type="nucleotide sequence ID" value="NZ_FNNO01000003.1"/>
</dbReference>
<dbReference type="InterPro" id="IPR006669">
    <property type="entry name" value="MgtE_transporter"/>
</dbReference>
<dbReference type="Gene3D" id="1.25.60.10">
    <property type="entry name" value="MgtE N-terminal domain-like"/>
    <property type="match status" value="1"/>
</dbReference>
<dbReference type="Pfam" id="PF03448">
    <property type="entry name" value="MgtE_N"/>
    <property type="match status" value="1"/>
</dbReference>
<feature type="transmembrane region" description="Helical" evidence="9">
    <location>
        <begin position="355"/>
        <end position="375"/>
    </location>
</feature>
<evidence type="ECO:0000256" key="7">
    <source>
        <dbReference type="ARBA" id="ARBA00023136"/>
    </source>
</evidence>
<feature type="domain" description="CBS" evidence="10">
    <location>
        <begin position="197"/>
        <end position="255"/>
    </location>
</feature>
<dbReference type="InterPro" id="IPR006668">
    <property type="entry name" value="Mg_transptr_MgtE_intracell_dom"/>
</dbReference>
<dbReference type="InterPro" id="IPR000644">
    <property type="entry name" value="CBS_dom"/>
</dbReference>
<gene>
    <name evidence="11" type="ORF">SAMN05444410_103115</name>
</gene>
<dbReference type="Gene3D" id="3.10.580.10">
    <property type="entry name" value="CBS-domain"/>
    <property type="match status" value="1"/>
</dbReference>
<organism evidence="11 12">
    <name type="scientific">Hydrobacter penzbergensis</name>
    <dbReference type="NCBI Taxonomy" id="1235997"/>
    <lineage>
        <taxon>Bacteria</taxon>
        <taxon>Pseudomonadati</taxon>
        <taxon>Bacteroidota</taxon>
        <taxon>Chitinophagia</taxon>
        <taxon>Chitinophagales</taxon>
        <taxon>Chitinophagaceae</taxon>
        <taxon>Hydrobacter</taxon>
    </lineage>
</organism>
<reference evidence="11 12" key="1">
    <citation type="submission" date="2016-10" db="EMBL/GenBank/DDBJ databases">
        <authorList>
            <person name="Varghese N."/>
            <person name="Submissions S."/>
        </authorList>
    </citation>
    <scope>NUCLEOTIDE SEQUENCE [LARGE SCALE GENOMIC DNA]</scope>
    <source>
        <strain evidence="11 12">DSM 25353</strain>
    </source>
</reference>
<evidence type="ECO:0000256" key="8">
    <source>
        <dbReference type="PROSITE-ProRule" id="PRU00703"/>
    </source>
</evidence>
<dbReference type="SUPFAM" id="SSF54631">
    <property type="entry name" value="CBS-domain pair"/>
    <property type="match status" value="1"/>
</dbReference>
<feature type="transmembrane region" description="Helical" evidence="9">
    <location>
        <begin position="332"/>
        <end position="349"/>
    </location>
</feature>
<protein>
    <recommendedName>
        <fullName evidence="9">Magnesium transporter MgtE</fullName>
    </recommendedName>
</protein>
<keyword evidence="6 9" id="KW-1133">Transmembrane helix</keyword>
<feature type="transmembrane region" description="Helical" evidence="9">
    <location>
        <begin position="281"/>
        <end position="299"/>
    </location>
</feature>
<evidence type="ECO:0000256" key="9">
    <source>
        <dbReference type="RuleBase" id="RU362011"/>
    </source>
</evidence>
<evidence type="ECO:0000259" key="10">
    <source>
        <dbReference type="PROSITE" id="PS51371"/>
    </source>
</evidence>
<sequence length="457" mass="51059">MNHFNTVRSCIRNSNDAQLKKELEHTKFGEILSILNKLQDQDQVKVFEALNEYTAIKAFKVLSFKTRQDLIRGMHHEKAARLLNAIPDDDRTAFLEGLPSLIVNELIKLLSPEERSSTLQLLGYKEGTVGRLMTPHYVAVKKDWTVQQVFDFIKLHGQNSETVNVIYVIDDNGVLIDDIRIREFLFVDTGKKVSEVMDNKFLNLVVTDRQKDVIEIFQKNNRFALPVTDEKGVLIGIVTIDDVLRLAETENTREIQKIGGSEALDEPYTQISFVNLIKKRAGWLIILFLGEMLTATAMGHFEGEISRAVVLSLFIPLIISSGGNSGSQASSIIIRAMALGEVTFSSWWYVMRKEIISGFTLGIILGIVGFLRIFLWQNLHIHDYGLHWLLIATTVAFALLGVVLWGTLAGSMLPLALKKVGADPAASSAPFVATLVDVTGLIIYFSVAFLIMHGTLL</sequence>
<dbReference type="SUPFAM" id="SSF158791">
    <property type="entry name" value="MgtE N-terminal domain-like"/>
    <property type="match status" value="1"/>
</dbReference>
<dbReference type="SUPFAM" id="SSF161093">
    <property type="entry name" value="MgtE membrane domain-like"/>
    <property type="match status" value="1"/>
</dbReference>
<keyword evidence="4 9" id="KW-0812">Transmembrane</keyword>
<comment type="caution">
    <text evidence="11">The sequence shown here is derived from an EMBL/GenBank/DDBJ whole genome shotgun (WGS) entry which is preliminary data.</text>
</comment>
<proteinExistence type="inferred from homology"/>
<feature type="transmembrane region" description="Helical" evidence="9">
    <location>
        <begin position="387"/>
        <end position="408"/>
    </location>
</feature>
<dbReference type="Gene3D" id="1.10.357.20">
    <property type="entry name" value="SLC41 divalent cation transporters, integral membrane domain"/>
    <property type="match status" value="1"/>
</dbReference>
<evidence type="ECO:0000256" key="4">
    <source>
        <dbReference type="ARBA" id="ARBA00022692"/>
    </source>
</evidence>
<evidence type="ECO:0000313" key="11">
    <source>
        <dbReference type="EMBL" id="SDW49491.1"/>
    </source>
</evidence>
<evidence type="ECO:0000256" key="3">
    <source>
        <dbReference type="ARBA" id="ARBA00022448"/>
    </source>
</evidence>
<comment type="function">
    <text evidence="9">Acts as a magnesium transporter.</text>
</comment>
<evidence type="ECO:0000313" key="12">
    <source>
        <dbReference type="Proteomes" id="UP000198711"/>
    </source>
</evidence>
<dbReference type="PANTHER" id="PTHR43773">
    <property type="entry name" value="MAGNESIUM TRANSPORTER MGTE"/>
    <property type="match status" value="1"/>
</dbReference>
<dbReference type="AlphaFoldDB" id="A0A8X8IE33"/>
<comment type="similarity">
    <text evidence="2 9">Belongs to the SLC41A transporter family.</text>
</comment>
<dbReference type="Pfam" id="PF00571">
    <property type="entry name" value="CBS"/>
    <property type="match status" value="2"/>
</dbReference>
<comment type="subcellular location">
    <subcellularLocation>
        <location evidence="9">Cell membrane</location>
        <topology evidence="9">Multi-pass membrane protein</topology>
    </subcellularLocation>
    <subcellularLocation>
        <location evidence="1">Membrane</location>
        <topology evidence="1">Multi-pass membrane protein</topology>
    </subcellularLocation>
</comment>
<evidence type="ECO:0000256" key="6">
    <source>
        <dbReference type="ARBA" id="ARBA00022989"/>
    </source>
</evidence>
<keyword evidence="9" id="KW-1003">Cell membrane</keyword>
<keyword evidence="7 9" id="KW-0472">Membrane</keyword>
<dbReference type="GO" id="GO:0005886">
    <property type="term" value="C:plasma membrane"/>
    <property type="evidence" value="ECO:0007669"/>
    <property type="project" value="UniProtKB-SubCell"/>
</dbReference>
<dbReference type="InterPro" id="IPR006667">
    <property type="entry name" value="SLC41_membr_dom"/>
</dbReference>
<name>A0A8X8IE33_9BACT</name>
<evidence type="ECO:0000256" key="5">
    <source>
        <dbReference type="ARBA" id="ARBA00022842"/>
    </source>
</evidence>